<dbReference type="CDD" id="cd19063">
    <property type="entry name" value="LGIC_TM_5-HT3"/>
    <property type="match status" value="1"/>
</dbReference>
<keyword evidence="10" id="KW-0675">Receptor</keyword>
<feature type="domain" description="Neurotransmitter-gated ion-channel ligand-binding" evidence="22">
    <location>
        <begin position="73"/>
        <end position="235"/>
    </location>
</feature>
<dbReference type="InterPro" id="IPR038050">
    <property type="entry name" value="Neuro_actylchol_rec"/>
</dbReference>
<dbReference type="Proteomes" id="UP000250572">
    <property type="component" value="Unassembled WGS sequence"/>
</dbReference>
<comment type="catalytic activity">
    <reaction evidence="16">
        <text>K(+)(in) = K(+)(out)</text>
        <dbReference type="Rhea" id="RHEA:29463"/>
        <dbReference type="ChEBI" id="CHEBI:29103"/>
    </reaction>
</comment>
<sequence>MEYPSIENMKLVFEQIRVNSSMLAILSEHEVHSPEECSTQAVLNHLNLTQDSNKYTVGRPVKHQRHLTWVLLDMRIYAILDVRWDNEHIWWDPEQFCGTTHILVPTKYLWMPDMTIEEMTEQDKASPSPNLNIRNYGWVEFRNDQVVISTCRMRVYKFPFDIQSCNISFKSIMHSDEEIKLFYFKNNSEISEWSQRAMETQYEWLFVGMTVTSKTVNHFGFNQTMIVYTINMKRRSVLYIANFLLPVLFLLCLDFASLLMSDTGGEKVGFKITVLLAVTVMQLILNDILPSSSDKIPLIAVYCIGTFSLMLLSLLETILVIHLINRDTWQDNEQEKTKDPIEGQEEKLTNSHTCLIGIKNCSNCTSVNKNSSDGKVSIGKEGNMGGITEVSIALEKMSDELGEIKRAITLLSGRQEEDKVGSCVSPDVHDDPLMSNQSFKDVSASTCSYQDVLDHLHLSKANETFIMSRPVKDHTNKTVLYLEMTVYAILDVEWGNDYALWNKDDFCGISEIIVPTEVLWKPDLTIEEMVEKDKAPPSPFLKIHSNGTIEFRNDQIVISACRMHIYKFPFDIQKCNITFKSYLYAENELEIYVERDSSVISKWSRDIMATEFEWVFVNMSVISSTVNHYGYNQTIVVYTVEMKRKSVLHFASFVLPILFFLCLDFFSLLLSHGGGEKIGFKTTVLLAVTVMQLILIEILPFTSSKIPLIVVFIIGIFGLMLLSLLETIVVNNLIQKDSESQDNAQSLNEEHEIKKCCHCASKFDETADQNSSIDKEGSHDLLTEVFLAVEKVSVVEVASSERVCSYQEVLNNLNLSRSNELFSLTRPVKDFRKPTKVHLEVLLYAILDVHWQNDFISWDSSKFCNITKVTIPTDILWKPDLTIEEMTERDKAPPSPYLTITSNGTVLVQNDQVLVSTCMMQVYKFPFDVQSCTLSIKSVVHSVEEINLLHSLNSSVTTNWSRELMSTQYEWLFVNITVTTKTVKPFGSQQDTIIYTIYMKRRSILYIVNFLLPVLFFLCLDLSSFLISDRGGEKISFKVTVLLAVTVMQLILNDILPSSSDKIPLIAVYCIGIFALMFLSLLETILMMYLMDIESESQENEMNKRHSLEDGCRDSQNRDANNQSCEKEEKNWPGCSCICGVSANKMPTDLGQGCSRRLTQQLQEFENFSDGLKEMTRMLSLLVNDAKEERKPGFWTGKIKIINRAYFILYVTASSVFLGLMFSIWTDDE</sequence>
<dbReference type="AlphaFoldDB" id="A0A315VEQ1"/>
<dbReference type="Pfam" id="PF02931">
    <property type="entry name" value="Neur_chan_LBD"/>
    <property type="match status" value="3"/>
</dbReference>
<comment type="function">
    <text evidence="19">Forms serotonin (5-hydroxytryptamine/5-HT3)-activated cation-selective channel complexes, which when activated cause fast, depolarizing responses in neurons.</text>
</comment>
<evidence type="ECO:0000256" key="7">
    <source>
        <dbReference type="ARBA" id="ARBA00023065"/>
    </source>
</evidence>
<evidence type="ECO:0000256" key="5">
    <source>
        <dbReference type="ARBA" id="ARBA00022989"/>
    </source>
</evidence>
<evidence type="ECO:0000256" key="16">
    <source>
        <dbReference type="ARBA" id="ARBA00034430"/>
    </source>
</evidence>
<comment type="caution">
    <text evidence="24">The sequence shown here is derived from an EMBL/GenBank/DDBJ whole genome shotgun (WGS) entry which is preliminary data.</text>
</comment>
<evidence type="ECO:0000259" key="22">
    <source>
        <dbReference type="Pfam" id="PF02931"/>
    </source>
</evidence>
<comment type="catalytic activity">
    <reaction evidence="17">
        <text>Na(+)(in) = Na(+)(out)</text>
        <dbReference type="Rhea" id="RHEA:34963"/>
        <dbReference type="ChEBI" id="CHEBI:29101"/>
    </reaction>
</comment>
<comment type="subcellular location">
    <subcellularLocation>
        <location evidence="15">Postsynaptic cell membrane</location>
        <topology evidence="15">Multi-pass membrane protein</topology>
    </subcellularLocation>
</comment>
<keyword evidence="7" id="KW-0406">Ion transport</keyword>
<dbReference type="InterPro" id="IPR049944">
    <property type="entry name" value="LGIC_TM_5-HT3"/>
</dbReference>
<evidence type="ECO:0000256" key="15">
    <source>
        <dbReference type="ARBA" id="ARBA00034104"/>
    </source>
</evidence>
<dbReference type="GO" id="GO:0045211">
    <property type="term" value="C:postsynaptic membrane"/>
    <property type="evidence" value="ECO:0007669"/>
    <property type="project" value="UniProtKB-SubCell"/>
</dbReference>
<evidence type="ECO:0000256" key="9">
    <source>
        <dbReference type="ARBA" id="ARBA00023157"/>
    </source>
</evidence>
<proteinExistence type="predicted"/>
<feature type="transmembrane region" description="Helical" evidence="21">
    <location>
        <begin position="1064"/>
        <end position="1090"/>
    </location>
</feature>
<keyword evidence="8 21" id="KW-0472">Membrane</keyword>
<dbReference type="InterPro" id="IPR018000">
    <property type="entry name" value="Neurotransmitter_ion_chnl_CS"/>
</dbReference>
<organism evidence="24 25">
    <name type="scientific">Gambusia affinis</name>
    <name type="common">Western mosquitofish</name>
    <name type="synonym">Heterandria affinis</name>
    <dbReference type="NCBI Taxonomy" id="33528"/>
    <lineage>
        <taxon>Eukaryota</taxon>
        <taxon>Metazoa</taxon>
        <taxon>Chordata</taxon>
        <taxon>Craniata</taxon>
        <taxon>Vertebrata</taxon>
        <taxon>Euteleostomi</taxon>
        <taxon>Actinopterygii</taxon>
        <taxon>Neopterygii</taxon>
        <taxon>Teleostei</taxon>
        <taxon>Neoteleostei</taxon>
        <taxon>Acanthomorphata</taxon>
        <taxon>Ovalentaria</taxon>
        <taxon>Atherinomorphae</taxon>
        <taxon>Cyprinodontiformes</taxon>
        <taxon>Poeciliidae</taxon>
        <taxon>Poeciliinae</taxon>
        <taxon>Gambusia</taxon>
    </lineage>
</organism>
<feature type="transmembrane region" description="Helical" evidence="21">
    <location>
        <begin position="647"/>
        <end position="666"/>
    </location>
</feature>
<feature type="transmembrane region" description="Helical" evidence="21">
    <location>
        <begin position="297"/>
        <end position="324"/>
    </location>
</feature>
<evidence type="ECO:0000256" key="4">
    <source>
        <dbReference type="ARBA" id="ARBA00022729"/>
    </source>
</evidence>
<evidence type="ECO:0000256" key="1">
    <source>
        <dbReference type="ARBA" id="ARBA00022448"/>
    </source>
</evidence>
<feature type="domain" description="Neurotransmitter-gated ion-channel transmembrane" evidence="23">
    <location>
        <begin position="655"/>
        <end position="768"/>
    </location>
</feature>
<dbReference type="Gene3D" id="1.20.58.390">
    <property type="entry name" value="Neurotransmitter-gated ion-channel transmembrane domain"/>
    <property type="match status" value="3"/>
</dbReference>
<comment type="catalytic activity">
    <reaction evidence="18">
        <text>Ca(2+)(in) = Ca(2+)(out)</text>
        <dbReference type="Rhea" id="RHEA:29671"/>
        <dbReference type="ChEBI" id="CHEBI:29108"/>
    </reaction>
</comment>
<dbReference type="FunFam" id="1.20.58.390:FF:000103">
    <property type="entry name" value="Si:ch211-256e16.10"/>
    <property type="match status" value="2"/>
</dbReference>
<feature type="domain" description="Neurotransmitter-gated ion-channel transmembrane" evidence="23">
    <location>
        <begin position="1011"/>
        <end position="1114"/>
    </location>
</feature>
<feature type="compositionally biased region" description="Basic and acidic residues" evidence="20">
    <location>
        <begin position="1102"/>
        <end position="1117"/>
    </location>
</feature>
<reference evidence="24 25" key="1">
    <citation type="journal article" date="2018" name="G3 (Bethesda)">
        <title>A High-Quality Reference Genome for the Invasive Mosquitofish Gambusia affinis Using a Chicago Library.</title>
        <authorList>
            <person name="Hoffberg S.L."/>
            <person name="Troendle N.J."/>
            <person name="Glenn T.C."/>
            <person name="Mahmud O."/>
            <person name="Louha S."/>
            <person name="Chalopin D."/>
            <person name="Bennetzen J.L."/>
            <person name="Mauricio R."/>
        </authorList>
    </citation>
    <scope>NUCLEOTIDE SEQUENCE [LARGE SCALE GENOMIC DNA]</scope>
    <source>
        <strain evidence="24">NE01/NJP1002.9</strain>
        <tissue evidence="24">Muscle</tissue>
    </source>
</reference>
<evidence type="ECO:0000313" key="24">
    <source>
        <dbReference type="EMBL" id="PWA21688.1"/>
    </source>
</evidence>
<dbReference type="EMBL" id="NHOQ01001904">
    <property type="protein sequence ID" value="PWA21688.1"/>
    <property type="molecule type" value="Genomic_DNA"/>
</dbReference>
<evidence type="ECO:0000256" key="18">
    <source>
        <dbReference type="ARBA" id="ARBA00036634"/>
    </source>
</evidence>
<gene>
    <name evidence="24" type="ORF">CCH79_00003132</name>
</gene>
<feature type="domain" description="Neurotransmitter-gated ion-channel ligand-binding" evidence="22">
    <location>
        <begin position="841"/>
        <end position="1002"/>
    </location>
</feature>
<dbReference type="InterPro" id="IPR006202">
    <property type="entry name" value="Neur_chan_lig-bd"/>
</dbReference>
<dbReference type="InterPro" id="IPR036734">
    <property type="entry name" value="Neur_chan_lig-bd_sf"/>
</dbReference>
<dbReference type="SUPFAM" id="SSF63712">
    <property type="entry name" value="Nicotinic receptor ligand binding domain-like"/>
    <property type="match status" value="3"/>
</dbReference>
<dbReference type="PANTHER" id="PTHR18945">
    <property type="entry name" value="NEUROTRANSMITTER GATED ION CHANNEL"/>
    <property type="match status" value="1"/>
</dbReference>
<keyword evidence="9" id="KW-1015">Disulfide bond</keyword>
<feature type="region of interest" description="Disordered" evidence="20">
    <location>
        <begin position="1102"/>
        <end position="1129"/>
    </location>
</feature>
<keyword evidence="11" id="KW-0325">Glycoprotein</keyword>
<dbReference type="Gene3D" id="2.70.170.10">
    <property type="entry name" value="Neurotransmitter-gated ion-channel ligand-binding domain"/>
    <property type="match status" value="3"/>
</dbReference>
<feature type="transmembrane region" description="Helical" evidence="21">
    <location>
        <begin position="678"/>
        <end position="699"/>
    </location>
</feature>
<dbReference type="SUPFAM" id="SSF90112">
    <property type="entry name" value="Neurotransmitter-gated ion-channel transmembrane pore"/>
    <property type="match status" value="3"/>
</dbReference>
<keyword evidence="3 21" id="KW-0812">Transmembrane</keyword>
<keyword evidence="14" id="KW-0407">Ion channel</keyword>
<evidence type="ECO:0000256" key="12">
    <source>
        <dbReference type="ARBA" id="ARBA00023257"/>
    </source>
</evidence>
<evidence type="ECO:0000313" key="25">
    <source>
        <dbReference type="Proteomes" id="UP000250572"/>
    </source>
</evidence>
<dbReference type="Pfam" id="PF02932">
    <property type="entry name" value="Neur_chan_memb"/>
    <property type="match status" value="3"/>
</dbReference>
<keyword evidence="6" id="KW-0770">Synapse</keyword>
<evidence type="ECO:0000256" key="10">
    <source>
        <dbReference type="ARBA" id="ARBA00023170"/>
    </source>
</evidence>
<dbReference type="InterPro" id="IPR006201">
    <property type="entry name" value="Neur_channel"/>
</dbReference>
<dbReference type="PROSITE" id="PS00236">
    <property type="entry name" value="NEUROTR_ION_CHANNEL"/>
    <property type="match status" value="3"/>
</dbReference>
<keyword evidence="13" id="KW-1071">Ligand-gated ion channel</keyword>
<evidence type="ECO:0008006" key="26">
    <source>
        <dbReference type="Google" id="ProtNLM"/>
    </source>
</evidence>
<keyword evidence="5 21" id="KW-1133">Transmembrane helix</keyword>
<dbReference type="GO" id="GO:0004888">
    <property type="term" value="F:transmembrane signaling receptor activity"/>
    <property type="evidence" value="ECO:0007669"/>
    <property type="project" value="InterPro"/>
</dbReference>
<evidence type="ECO:0000256" key="21">
    <source>
        <dbReference type="SAM" id="Phobius"/>
    </source>
</evidence>
<evidence type="ECO:0000256" key="6">
    <source>
        <dbReference type="ARBA" id="ARBA00023018"/>
    </source>
</evidence>
<accession>A0A315VEQ1</accession>
<evidence type="ECO:0000256" key="11">
    <source>
        <dbReference type="ARBA" id="ARBA00023180"/>
    </source>
</evidence>
<feature type="domain" description="Neurotransmitter-gated ion-channel transmembrane" evidence="23">
    <location>
        <begin position="259"/>
        <end position="338"/>
    </location>
</feature>
<evidence type="ECO:0000259" key="23">
    <source>
        <dbReference type="Pfam" id="PF02932"/>
    </source>
</evidence>
<keyword evidence="1" id="KW-0813">Transport</keyword>
<keyword evidence="4" id="KW-0732">Signal</keyword>
<evidence type="ECO:0000256" key="20">
    <source>
        <dbReference type="SAM" id="MobiDB-lite"/>
    </source>
</evidence>
<dbReference type="InterPro" id="IPR006029">
    <property type="entry name" value="Neurotrans-gated_channel_TM"/>
</dbReference>
<evidence type="ECO:0000256" key="2">
    <source>
        <dbReference type="ARBA" id="ARBA00022475"/>
    </source>
</evidence>
<evidence type="ECO:0000256" key="8">
    <source>
        <dbReference type="ARBA" id="ARBA00023136"/>
    </source>
</evidence>
<keyword evidence="2" id="KW-1003">Cell membrane</keyword>
<evidence type="ECO:0000256" key="14">
    <source>
        <dbReference type="ARBA" id="ARBA00023303"/>
    </source>
</evidence>
<evidence type="ECO:0000256" key="13">
    <source>
        <dbReference type="ARBA" id="ARBA00023286"/>
    </source>
</evidence>
<keyword evidence="25" id="KW-1185">Reference proteome</keyword>
<dbReference type="FunFam" id="2.70.170.10:FF:000017">
    <property type="entry name" value="5-hydroxytryptamine receptor 3A"/>
    <property type="match status" value="3"/>
</dbReference>
<evidence type="ECO:0000256" key="3">
    <source>
        <dbReference type="ARBA" id="ARBA00022692"/>
    </source>
</evidence>
<evidence type="ECO:0000256" key="19">
    <source>
        <dbReference type="ARBA" id="ARBA00037540"/>
    </source>
</evidence>
<keyword evidence="12" id="KW-0628">Postsynaptic cell membrane</keyword>
<dbReference type="InterPro" id="IPR036719">
    <property type="entry name" value="Neuro-gated_channel_TM_sf"/>
</dbReference>
<feature type="domain" description="Neurotransmitter-gated ion-channel ligand-binding" evidence="22">
    <location>
        <begin position="483"/>
        <end position="645"/>
    </location>
</feature>
<feature type="transmembrane region" description="Helical" evidence="21">
    <location>
        <begin position="1205"/>
        <end position="1225"/>
    </location>
</feature>
<protein>
    <recommendedName>
        <fullName evidence="26">Neurotransmitter-gated ion-channel ligand-binding domain-containing protein</fullName>
    </recommendedName>
</protein>
<feature type="transmembrane region" description="Helical" evidence="21">
    <location>
        <begin position="1004"/>
        <end position="1023"/>
    </location>
</feature>
<feature type="transmembrane region" description="Helical" evidence="21">
    <location>
        <begin position="706"/>
        <end position="725"/>
    </location>
</feature>
<name>A0A315VEQ1_GAMAF</name>
<dbReference type="GO" id="GO:0005230">
    <property type="term" value="F:extracellular ligand-gated monoatomic ion channel activity"/>
    <property type="evidence" value="ECO:0007669"/>
    <property type="project" value="InterPro"/>
</dbReference>
<feature type="transmembrane region" description="Helical" evidence="21">
    <location>
        <begin position="1035"/>
        <end position="1052"/>
    </location>
</feature>
<evidence type="ECO:0000256" key="17">
    <source>
        <dbReference type="ARBA" id="ARBA00036239"/>
    </source>
</evidence>
<feature type="transmembrane region" description="Helical" evidence="21">
    <location>
        <begin position="237"/>
        <end position="256"/>
    </location>
</feature>